<proteinExistence type="predicted"/>
<comment type="caution">
    <text evidence="1">The sequence shown here is derived from an EMBL/GenBank/DDBJ whole genome shotgun (WGS) entry which is preliminary data.</text>
</comment>
<sequence>MTVICLLSNAFQLKEPEIIDMKYKFFNTCQNIEVVLHLLKEALQKRDIAKFQEQNMSDCHTSDALEALRGKGVREGPPRRHYRLP</sequence>
<evidence type="ECO:0000313" key="1">
    <source>
        <dbReference type="EMBL" id="CAF4936390.1"/>
    </source>
</evidence>
<accession>A0A821X1T8</accession>
<organism evidence="1 2">
    <name type="scientific">Pieris macdunnoughi</name>
    <dbReference type="NCBI Taxonomy" id="345717"/>
    <lineage>
        <taxon>Eukaryota</taxon>
        <taxon>Metazoa</taxon>
        <taxon>Ecdysozoa</taxon>
        <taxon>Arthropoda</taxon>
        <taxon>Hexapoda</taxon>
        <taxon>Insecta</taxon>
        <taxon>Pterygota</taxon>
        <taxon>Neoptera</taxon>
        <taxon>Endopterygota</taxon>
        <taxon>Lepidoptera</taxon>
        <taxon>Glossata</taxon>
        <taxon>Ditrysia</taxon>
        <taxon>Papilionoidea</taxon>
        <taxon>Pieridae</taxon>
        <taxon>Pierinae</taxon>
        <taxon>Pieris</taxon>
    </lineage>
</organism>
<evidence type="ECO:0000313" key="2">
    <source>
        <dbReference type="Proteomes" id="UP000663880"/>
    </source>
</evidence>
<keyword evidence="2" id="KW-1185">Reference proteome</keyword>
<reference evidence="1" key="1">
    <citation type="submission" date="2021-02" db="EMBL/GenBank/DDBJ databases">
        <authorList>
            <person name="Steward A R."/>
        </authorList>
    </citation>
    <scope>NUCLEOTIDE SEQUENCE</scope>
</reference>
<dbReference type="EMBL" id="CAJOBZ010000064">
    <property type="protein sequence ID" value="CAF4936390.1"/>
    <property type="molecule type" value="Genomic_DNA"/>
</dbReference>
<name>A0A821X1T8_9NEOP</name>
<protein>
    <submittedName>
        <fullName evidence="1">Uncharacterized protein</fullName>
    </submittedName>
</protein>
<dbReference type="AlphaFoldDB" id="A0A821X1T8"/>
<gene>
    <name evidence="1" type="ORF">PMACD_LOCUS14301</name>
</gene>
<dbReference type="Proteomes" id="UP000663880">
    <property type="component" value="Unassembled WGS sequence"/>
</dbReference>